<sequence>MTHEEEIIRAVEKILPSVVSITITKHLEEMEGTLPFKNMTDVMIPKDEDGNVRLGGGSGFIISDDGLVLTNKHVIVDPDAHYTIFDQEGNKSDLTILACDPIHDVAILKTTLPENYRVAPLGDSRTLRLGQTVIAIGNALGEFQSSVSTGVVSGLSRLITAISDMSGHQERLRGLIQTDAAINPGNSGGPLVNMNGEVIGINAAVVFGAQNIGFAIPIEKAKRDITDIQKYGRIRRPFIGIRYMLLNTALQQHFKLPINYGALVVREPIPGDHAVVPGSAAESAGIRDGDIILACNGKTITEKNSLEDILENTIPGDQISLTYLRGAEKETVQLKLNEWK</sequence>
<evidence type="ECO:0000313" key="4">
    <source>
        <dbReference type="EMBL" id="OGZ56503.1"/>
    </source>
</evidence>
<dbReference type="GO" id="GO:0004252">
    <property type="term" value="F:serine-type endopeptidase activity"/>
    <property type="evidence" value="ECO:0007669"/>
    <property type="project" value="InterPro"/>
</dbReference>
<dbReference type="InterPro" id="IPR051201">
    <property type="entry name" value="Chloro_Bact_Ser_Proteases"/>
</dbReference>
<dbReference type="STRING" id="1802129.A3J04_02125"/>
<dbReference type="PANTHER" id="PTHR43343">
    <property type="entry name" value="PEPTIDASE S12"/>
    <property type="match status" value="1"/>
</dbReference>
<evidence type="ECO:0000259" key="3">
    <source>
        <dbReference type="SMART" id="SM00228"/>
    </source>
</evidence>
<dbReference type="SUPFAM" id="SSF50494">
    <property type="entry name" value="Trypsin-like serine proteases"/>
    <property type="match status" value="1"/>
</dbReference>
<dbReference type="CDD" id="cd06779">
    <property type="entry name" value="cpPDZ_Deg_HtrA-like"/>
    <property type="match status" value="1"/>
</dbReference>
<evidence type="ECO:0000256" key="1">
    <source>
        <dbReference type="ARBA" id="ARBA00022670"/>
    </source>
</evidence>
<dbReference type="InterPro" id="IPR009003">
    <property type="entry name" value="Peptidase_S1_PA"/>
</dbReference>
<dbReference type="Proteomes" id="UP000177954">
    <property type="component" value="Unassembled WGS sequence"/>
</dbReference>
<dbReference type="SUPFAM" id="SSF50156">
    <property type="entry name" value="PDZ domain-like"/>
    <property type="match status" value="1"/>
</dbReference>
<dbReference type="AlphaFoldDB" id="A0A1G2H222"/>
<name>A0A1G2H222_9BACT</name>
<evidence type="ECO:0000313" key="5">
    <source>
        <dbReference type="Proteomes" id="UP000177954"/>
    </source>
</evidence>
<dbReference type="PRINTS" id="PR00834">
    <property type="entry name" value="PROTEASES2C"/>
</dbReference>
<organism evidence="4 5">
    <name type="scientific">Candidatus Ryanbacteria bacterium RIFCSPLOWO2_02_FULL_47_14</name>
    <dbReference type="NCBI Taxonomy" id="1802129"/>
    <lineage>
        <taxon>Bacteria</taxon>
        <taxon>Candidatus Ryaniibacteriota</taxon>
    </lineage>
</organism>
<dbReference type="InterPro" id="IPR001478">
    <property type="entry name" value="PDZ"/>
</dbReference>
<protein>
    <recommendedName>
        <fullName evidence="3">PDZ domain-containing protein</fullName>
    </recommendedName>
</protein>
<keyword evidence="2" id="KW-0378">Hydrolase</keyword>
<evidence type="ECO:0000256" key="2">
    <source>
        <dbReference type="ARBA" id="ARBA00022801"/>
    </source>
</evidence>
<dbReference type="InterPro" id="IPR036034">
    <property type="entry name" value="PDZ_sf"/>
</dbReference>
<dbReference type="SMART" id="SM00228">
    <property type="entry name" value="PDZ"/>
    <property type="match status" value="1"/>
</dbReference>
<comment type="caution">
    <text evidence="4">The sequence shown here is derived from an EMBL/GenBank/DDBJ whole genome shotgun (WGS) entry which is preliminary data.</text>
</comment>
<reference evidence="4 5" key="1">
    <citation type="journal article" date="2016" name="Nat. Commun.">
        <title>Thousands of microbial genomes shed light on interconnected biogeochemical processes in an aquifer system.</title>
        <authorList>
            <person name="Anantharaman K."/>
            <person name="Brown C.T."/>
            <person name="Hug L.A."/>
            <person name="Sharon I."/>
            <person name="Castelle C.J."/>
            <person name="Probst A.J."/>
            <person name="Thomas B.C."/>
            <person name="Singh A."/>
            <person name="Wilkins M.J."/>
            <person name="Karaoz U."/>
            <person name="Brodie E.L."/>
            <person name="Williams K.H."/>
            <person name="Hubbard S.S."/>
            <person name="Banfield J.F."/>
        </authorList>
    </citation>
    <scope>NUCLEOTIDE SEQUENCE [LARGE SCALE GENOMIC DNA]</scope>
</reference>
<feature type="domain" description="PDZ" evidence="3">
    <location>
        <begin position="252"/>
        <end position="327"/>
    </location>
</feature>
<dbReference type="Pfam" id="PF13180">
    <property type="entry name" value="PDZ_2"/>
    <property type="match status" value="1"/>
</dbReference>
<dbReference type="EMBL" id="MHNZ01000015">
    <property type="protein sequence ID" value="OGZ56503.1"/>
    <property type="molecule type" value="Genomic_DNA"/>
</dbReference>
<gene>
    <name evidence="4" type="ORF">A3J04_02125</name>
</gene>
<dbReference type="GO" id="GO:0006508">
    <property type="term" value="P:proteolysis"/>
    <property type="evidence" value="ECO:0007669"/>
    <property type="project" value="UniProtKB-KW"/>
</dbReference>
<proteinExistence type="predicted"/>
<dbReference type="Gene3D" id="2.40.10.120">
    <property type="match status" value="1"/>
</dbReference>
<dbReference type="PANTHER" id="PTHR43343:SF3">
    <property type="entry name" value="PROTEASE DO-LIKE 8, CHLOROPLASTIC"/>
    <property type="match status" value="1"/>
</dbReference>
<dbReference type="Pfam" id="PF13365">
    <property type="entry name" value="Trypsin_2"/>
    <property type="match status" value="1"/>
</dbReference>
<dbReference type="Gene3D" id="2.30.42.10">
    <property type="match status" value="1"/>
</dbReference>
<keyword evidence="1" id="KW-0645">Protease</keyword>
<dbReference type="InterPro" id="IPR001940">
    <property type="entry name" value="Peptidase_S1C"/>
</dbReference>
<accession>A0A1G2H222</accession>